<evidence type="ECO:0000256" key="1">
    <source>
        <dbReference type="SAM" id="MobiDB-lite"/>
    </source>
</evidence>
<reference evidence="3" key="2">
    <citation type="submission" date="2013-12" db="EMBL/GenBank/DDBJ databases">
        <title>Evolution of pathogenesis and genome organization in the Tremellales.</title>
        <authorList>
            <person name="Cuomo C."/>
            <person name="Litvintseva A."/>
            <person name="Heitman J."/>
            <person name="Chen Y."/>
            <person name="Sun S."/>
            <person name="Springer D."/>
            <person name="Dromer F."/>
            <person name="Young S."/>
            <person name="Zeng Q."/>
            <person name="Chapman S."/>
            <person name="Gujja S."/>
            <person name="Saif S."/>
            <person name="Birren B."/>
        </authorList>
    </citation>
    <scope>NUCLEOTIDE SEQUENCE [LARGE SCALE GENOMIC DNA]</scope>
    <source>
        <strain evidence="3">CBS 10435</strain>
    </source>
</reference>
<organism evidence="2 3">
    <name type="scientific">Kwoniella mangroviensis CBS 10435</name>
    <dbReference type="NCBI Taxonomy" id="1331196"/>
    <lineage>
        <taxon>Eukaryota</taxon>
        <taxon>Fungi</taxon>
        <taxon>Dikarya</taxon>
        <taxon>Basidiomycota</taxon>
        <taxon>Agaricomycotina</taxon>
        <taxon>Tremellomycetes</taxon>
        <taxon>Tremellales</taxon>
        <taxon>Cryptococcaceae</taxon>
        <taxon>Kwoniella</taxon>
    </lineage>
</organism>
<keyword evidence="3" id="KW-1185">Reference proteome</keyword>
<evidence type="ECO:0000313" key="3">
    <source>
        <dbReference type="Proteomes" id="UP000092583"/>
    </source>
</evidence>
<gene>
    <name evidence="2" type="ORF">L486_00788</name>
</gene>
<dbReference type="EMBL" id="KI669459">
    <property type="protein sequence ID" value="OCF61144.1"/>
    <property type="molecule type" value="Genomic_DNA"/>
</dbReference>
<sequence>MTHNQLVTLAPPPPPPPSDLIASALFLPLHAVNIEHRGRKLRFVGQVLAFHPPTSLLLLTSFPPASNPHSPSPTILVNISIPLMGQSPSLKDVSTAAGSSSHNHTAQSSSEGRSGRVAINREALTLNRGEWVNVVGWLEGDGERMVRKVKTSSSYLKPLPIILEAIHLSNARPPPVDAMYRGNIAGWDGTRTDTKMKGGEDEPIIIDDDDEADDVLESTPKPKR</sequence>
<feature type="compositionally biased region" description="Basic and acidic residues" evidence="1">
    <location>
        <begin position="191"/>
        <end position="200"/>
    </location>
</feature>
<feature type="compositionally biased region" description="Low complexity" evidence="1">
    <location>
        <begin position="99"/>
        <end position="110"/>
    </location>
</feature>
<accession>A0A1B9J0F1</accession>
<dbReference type="AlphaFoldDB" id="A0A1B9J0F1"/>
<dbReference type="OrthoDB" id="3258172at2759"/>
<dbReference type="Proteomes" id="UP000092583">
    <property type="component" value="Unassembled WGS sequence"/>
</dbReference>
<evidence type="ECO:0000313" key="2">
    <source>
        <dbReference type="EMBL" id="OCF61144.1"/>
    </source>
</evidence>
<dbReference type="GO" id="GO:1990879">
    <property type="term" value="C:CST complex"/>
    <property type="evidence" value="ECO:0007669"/>
    <property type="project" value="InterPro"/>
</dbReference>
<reference evidence="2 3" key="1">
    <citation type="submission" date="2013-07" db="EMBL/GenBank/DDBJ databases">
        <title>The Genome Sequence of Kwoniella mangroviensis CBS10435.</title>
        <authorList>
            <consortium name="The Broad Institute Genome Sequencing Platform"/>
            <person name="Cuomo C."/>
            <person name="Litvintseva A."/>
            <person name="Chen Y."/>
            <person name="Heitman J."/>
            <person name="Sun S."/>
            <person name="Springer D."/>
            <person name="Dromer F."/>
            <person name="Young S.K."/>
            <person name="Zeng Q."/>
            <person name="Gargeya S."/>
            <person name="Fitzgerald M."/>
            <person name="Abouelleil A."/>
            <person name="Alvarado L."/>
            <person name="Berlin A.M."/>
            <person name="Chapman S.B."/>
            <person name="Dewar J."/>
            <person name="Goldberg J."/>
            <person name="Griggs A."/>
            <person name="Gujja S."/>
            <person name="Hansen M."/>
            <person name="Howarth C."/>
            <person name="Imamovic A."/>
            <person name="Larimer J."/>
            <person name="McCowan C."/>
            <person name="Murphy C."/>
            <person name="Pearson M."/>
            <person name="Priest M."/>
            <person name="Roberts A."/>
            <person name="Saif S."/>
            <person name="Shea T."/>
            <person name="Sykes S."/>
            <person name="Wortman J."/>
            <person name="Nusbaum C."/>
            <person name="Birren B."/>
        </authorList>
    </citation>
    <scope>NUCLEOTIDE SEQUENCE [LARGE SCALE GENOMIC DNA]</scope>
    <source>
        <strain evidence="2 3">CBS 10435</strain>
    </source>
</reference>
<protein>
    <submittedName>
        <fullName evidence="2">Uncharacterized protein</fullName>
    </submittedName>
</protein>
<dbReference type="InterPro" id="IPR024222">
    <property type="entry name" value="Ten1_fungal"/>
</dbReference>
<dbReference type="Pfam" id="PF12658">
    <property type="entry name" value="Ten1"/>
    <property type="match status" value="1"/>
</dbReference>
<feature type="compositionally biased region" description="Acidic residues" evidence="1">
    <location>
        <begin position="201"/>
        <end position="216"/>
    </location>
</feature>
<dbReference type="GO" id="GO:0043047">
    <property type="term" value="F:single-stranded telomeric DNA binding"/>
    <property type="evidence" value="ECO:0007669"/>
    <property type="project" value="InterPro"/>
</dbReference>
<proteinExistence type="predicted"/>
<dbReference type="GO" id="GO:0016233">
    <property type="term" value="P:telomere capping"/>
    <property type="evidence" value="ECO:0007669"/>
    <property type="project" value="InterPro"/>
</dbReference>
<feature type="region of interest" description="Disordered" evidence="1">
    <location>
        <begin position="191"/>
        <end position="224"/>
    </location>
</feature>
<name>A0A1B9J0F1_9TREE</name>
<feature type="region of interest" description="Disordered" evidence="1">
    <location>
        <begin position="90"/>
        <end position="116"/>
    </location>
</feature>